<dbReference type="Pfam" id="PF12779">
    <property type="entry name" value="WXXGXW"/>
    <property type="match status" value="2"/>
</dbReference>
<feature type="signal peptide" evidence="2">
    <location>
        <begin position="1"/>
        <end position="29"/>
    </location>
</feature>
<proteinExistence type="predicted"/>
<reference evidence="3" key="1">
    <citation type="submission" date="2023-03" db="EMBL/GenBank/DDBJ databases">
        <title>Edaphobacter sp.</title>
        <authorList>
            <person name="Huber K.J."/>
            <person name="Papendorf J."/>
            <person name="Pilke C."/>
            <person name="Bunk B."/>
            <person name="Sproeer C."/>
            <person name="Pester M."/>
        </authorList>
    </citation>
    <scope>NUCLEOTIDE SEQUENCE</scope>
    <source>
        <strain evidence="3">DSM 109920</strain>
    </source>
</reference>
<name>A0AAU7DAR7_9BACT</name>
<feature type="region of interest" description="Disordered" evidence="1">
    <location>
        <begin position="239"/>
        <end position="273"/>
    </location>
</feature>
<evidence type="ECO:0000313" key="3">
    <source>
        <dbReference type="EMBL" id="XBH14328.1"/>
    </source>
</evidence>
<dbReference type="EMBL" id="CP121195">
    <property type="protein sequence ID" value="XBH14328.1"/>
    <property type="molecule type" value="Genomic_DNA"/>
</dbReference>
<feature type="region of interest" description="Disordered" evidence="1">
    <location>
        <begin position="298"/>
        <end position="328"/>
    </location>
</feature>
<gene>
    <name evidence="3" type="ORF">P8936_03995</name>
</gene>
<accession>A0AAU7DAR7</accession>
<organism evidence="3">
    <name type="scientific">Edaphobacter paludis</name>
    <dbReference type="NCBI Taxonomy" id="3035702"/>
    <lineage>
        <taxon>Bacteria</taxon>
        <taxon>Pseudomonadati</taxon>
        <taxon>Acidobacteriota</taxon>
        <taxon>Terriglobia</taxon>
        <taxon>Terriglobales</taxon>
        <taxon>Acidobacteriaceae</taxon>
        <taxon>Edaphobacter</taxon>
    </lineage>
</organism>
<dbReference type="InterPro" id="IPR024447">
    <property type="entry name" value="YXWGXW_rpt"/>
</dbReference>
<sequence>MKMIHLIKGSISTIAVAMLLLAAPRAAHAGVFVSVAVAPPAIPVYAQPPIPGDGYIWTPGYWAWTGEGYEWVDGAWVEPPYVNALWTPGYWGWGGGGYFWNAGYWGPSIGYYGGINYGFGYFGTGFYGGYWRGGRFCYNRGYNNFGGRHFGNVYDRRVAGFDGRPGGSSFVRHGDEHGFAGNREASIGGRNFGNRGIASNRGFAAEGQRNFASGNRQAYNNVSNHQSFNGARSYSGGNYAGRSFTQQAPRSYAQPSRGYSGGSRGYSQAPVARSNFSGGNGGFHGNAGGGGSFHGGGGGGGYHGGGGGGGYHGGGGGGSHGGGGGGRR</sequence>
<dbReference type="RefSeq" id="WP_348269968.1">
    <property type="nucleotide sequence ID" value="NZ_CP121195.1"/>
</dbReference>
<protein>
    <submittedName>
        <fullName evidence="3">YXWGXW repeat-containing protein</fullName>
    </submittedName>
</protein>
<evidence type="ECO:0000256" key="1">
    <source>
        <dbReference type="SAM" id="MobiDB-lite"/>
    </source>
</evidence>
<keyword evidence="2" id="KW-0732">Signal</keyword>
<feature type="chain" id="PRO_5043470366" evidence="2">
    <location>
        <begin position="30"/>
        <end position="328"/>
    </location>
</feature>
<dbReference type="AlphaFoldDB" id="A0AAU7DAR7"/>
<evidence type="ECO:0000256" key="2">
    <source>
        <dbReference type="SAM" id="SignalP"/>
    </source>
</evidence>